<dbReference type="Proteomes" id="UP000021816">
    <property type="component" value="Unassembled WGS sequence"/>
</dbReference>
<dbReference type="InterPro" id="IPR011738">
    <property type="entry name" value="Phage_CHP"/>
</dbReference>
<comment type="caution">
    <text evidence="1">The sequence shown here is derived from an EMBL/GenBank/DDBJ whole genome shotgun (WGS) entry which is preliminary data.</text>
</comment>
<sequence>MPLQLVTPPAAEPVSLAEAKLHLRVDFPDEDALIASLIAAARQAAETITGRQLVTARWTLVLDSFPGPSLMGVPAGLPFSLPGHAILLPKCPVQAVIAIEYLDMGGAVQTMPPAEYTVDAACEPARVTPVFGRIWPIALPQIGAVTVTFDAGYGTAASVPEGIKSWIKLRVGSLYAHREEVAAVARGRIEPLPFIDGLLDPYKVVTI</sequence>
<dbReference type="EMBL" id="JEMX01000116">
    <property type="protein sequence ID" value="EXI77107.1"/>
    <property type="molecule type" value="Genomic_DNA"/>
</dbReference>
<dbReference type="NCBIfam" id="TIGR01560">
    <property type="entry name" value="put_DNA_pack"/>
    <property type="match status" value="1"/>
</dbReference>
<gene>
    <name evidence="1" type="ORF">AW10_04001</name>
</gene>
<organism evidence="1 2">
    <name type="scientific">Candidatus Accumulibacter appositus</name>
    <dbReference type="NCBI Taxonomy" id="1454003"/>
    <lineage>
        <taxon>Bacteria</taxon>
        <taxon>Pseudomonadati</taxon>
        <taxon>Pseudomonadota</taxon>
        <taxon>Betaproteobacteria</taxon>
        <taxon>Candidatus Accumulibacter</taxon>
    </lineage>
</organism>
<dbReference type="InterPro" id="IPR021146">
    <property type="entry name" value="Phage_gp6-like_head-tail"/>
</dbReference>
<evidence type="ECO:0000313" key="2">
    <source>
        <dbReference type="Proteomes" id="UP000021816"/>
    </source>
</evidence>
<proteinExistence type="predicted"/>
<name>A0A011PJ83_9PROT</name>
<dbReference type="Pfam" id="PF05135">
    <property type="entry name" value="Phage_connect_1"/>
    <property type="match status" value="1"/>
</dbReference>
<dbReference type="PATRIC" id="fig|1454003.3.peg.4060"/>
<dbReference type="AlphaFoldDB" id="A0A011PJ83"/>
<dbReference type="NCBIfam" id="TIGR02215">
    <property type="entry name" value="phage_chp_gp8"/>
    <property type="match status" value="1"/>
</dbReference>
<reference evidence="1 2" key="1">
    <citation type="submission" date="2014-02" db="EMBL/GenBank/DDBJ databases">
        <title>Expanding our view of genomic diversity in Candidatus Accumulibacter clades.</title>
        <authorList>
            <person name="Skennerton C.T."/>
            <person name="Barr J.J."/>
            <person name="Slater F.R."/>
            <person name="Bond P.L."/>
            <person name="Tyson G.W."/>
        </authorList>
    </citation>
    <scope>NUCLEOTIDE SEQUENCE [LARGE SCALE GENOMIC DNA]</scope>
    <source>
        <strain evidence="2">BA-92</strain>
    </source>
</reference>
<evidence type="ECO:0000313" key="1">
    <source>
        <dbReference type="EMBL" id="EXI77107.1"/>
    </source>
</evidence>
<dbReference type="InterPro" id="IPR006450">
    <property type="entry name" value="Phage_HK97_gp6-like"/>
</dbReference>
<accession>A0A011PJ83</accession>
<dbReference type="STRING" id="1454003.AW10_04001"/>
<dbReference type="Gene3D" id="1.10.3230.30">
    <property type="entry name" value="Phage gp6-like head-tail connector protein"/>
    <property type="match status" value="1"/>
</dbReference>
<dbReference type="CDD" id="cd08054">
    <property type="entry name" value="gp6"/>
    <property type="match status" value="1"/>
</dbReference>
<protein>
    <submittedName>
        <fullName evidence="1">Phage gp6-like head-tail connector protein</fullName>
    </submittedName>
</protein>